<evidence type="ECO:0000313" key="2">
    <source>
        <dbReference type="EMBL" id="TMR03744.1"/>
    </source>
</evidence>
<accession>A0A5C4JGG2</accession>
<protein>
    <submittedName>
        <fullName evidence="2">Uncharacterized protein</fullName>
    </submittedName>
</protein>
<evidence type="ECO:0000256" key="1">
    <source>
        <dbReference type="SAM" id="MobiDB-lite"/>
    </source>
</evidence>
<comment type="caution">
    <text evidence="2">The sequence shown here is derived from an EMBL/GenBank/DDBJ whole genome shotgun (WGS) entry which is preliminary data.</text>
</comment>
<dbReference type="OrthoDB" id="3479292at2"/>
<dbReference type="Proteomes" id="UP000309174">
    <property type="component" value="Unassembled WGS sequence"/>
</dbReference>
<sequence>MGAHERRSGGRVLPPPPPEPDVARRPGTPMPQRERITFLVRLSERLVPVTGLLTAFTSIDGYPVLNVIPHRTSGRAATVGCHYRDGQWWFYNVRTGAPICPANELDAAARQIKMTMERAAI</sequence>
<name>A0A5C4JGG2_9ACTN</name>
<dbReference type="RefSeq" id="WP_138644792.1">
    <property type="nucleotide sequence ID" value="NZ_VCKW01000037.1"/>
</dbReference>
<keyword evidence="3" id="KW-1185">Reference proteome</keyword>
<dbReference type="AlphaFoldDB" id="A0A5C4JGG2"/>
<evidence type="ECO:0000313" key="3">
    <source>
        <dbReference type="Proteomes" id="UP000309174"/>
    </source>
</evidence>
<reference evidence="2 3" key="1">
    <citation type="submission" date="2019-05" db="EMBL/GenBank/DDBJ databases">
        <title>Draft genome sequence of Actinomadura sp. 14C53.</title>
        <authorList>
            <person name="Saricaoglu S."/>
            <person name="Isik K."/>
        </authorList>
    </citation>
    <scope>NUCLEOTIDE SEQUENCE [LARGE SCALE GENOMIC DNA]</scope>
    <source>
        <strain evidence="2 3">14C53</strain>
    </source>
</reference>
<dbReference type="EMBL" id="VCKW01000037">
    <property type="protein sequence ID" value="TMR03744.1"/>
    <property type="molecule type" value="Genomic_DNA"/>
</dbReference>
<gene>
    <name evidence="2" type="ORF">ETD83_10055</name>
</gene>
<proteinExistence type="predicted"/>
<organism evidence="2 3">
    <name type="scientific">Actinomadura soli</name>
    <dbReference type="NCBI Taxonomy" id="2508997"/>
    <lineage>
        <taxon>Bacteria</taxon>
        <taxon>Bacillati</taxon>
        <taxon>Actinomycetota</taxon>
        <taxon>Actinomycetes</taxon>
        <taxon>Streptosporangiales</taxon>
        <taxon>Thermomonosporaceae</taxon>
        <taxon>Actinomadura</taxon>
    </lineage>
</organism>
<feature type="region of interest" description="Disordered" evidence="1">
    <location>
        <begin position="1"/>
        <end position="30"/>
    </location>
</feature>